<dbReference type="STRING" id="1257118.L8HH98"/>
<dbReference type="GeneID" id="14925563"/>
<dbReference type="InterPro" id="IPR000719">
    <property type="entry name" value="Prot_kinase_dom"/>
</dbReference>
<organism evidence="10 11">
    <name type="scientific">Acanthamoeba castellanii (strain ATCC 30010 / Neff)</name>
    <dbReference type="NCBI Taxonomy" id="1257118"/>
    <lineage>
        <taxon>Eukaryota</taxon>
        <taxon>Amoebozoa</taxon>
        <taxon>Discosea</taxon>
        <taxon>Longamoebia</taxon>
        <taxon>Centramoebida</taxon>
        <taxon>Acanthamoebidae</taxon>
        <taxon>Acanthamoeba</taxon>
    </lineage>
</organism>
<evidence type="ECO:0000256" key="4">
    <source>
        <dbReference type="ARBA" id="ARBA00022777"/>
    </source>
</evidence>
<dbReference type="InterPro" id="IPR011009">
    <property type="entry name" value="Kinase-like_dom_sf"/>
</dbReference>
<sequence length="951" mass="103731">MTATRAFFAFVVLALVPLLVHGAVPFRVCEDAKQQQVAQGGRTEVQLVYNENRREYFSVHLFYEGHDQASVVGQRFDERGSPVGELIPIFPWRQGQPISQHKKQFPVVAYNNNTDNYLVAWEFDFNGNGVDWDVVARVVSGAGEPLGPGAFFLASSFGREDSPHLAFSPKDNNFVLVHEVDDRMGTRGISVQRLNETHAIGQPILLNTSYIDREPFLAYHPPSNDFLLVWDWDQNNDNKTEIGAVLVGGNPIVARNSVPNLVGSTVESIGGVRTLAHDHDAQLAYSPKQDAFLLTWEVDGDSGEKEVVCSLVSSKAKATGIFKVVGNASHPFDRKPTPVYSSFSDEFFIAYESGPNAKSTGIEGVAFAGKDLSADTDPFAVSQSLNREHAPAVALSTTCGNVFALWSSETSLSRRSLPAAAPAKAKKPVATFAQATAHLQAREENSGLTVRAYAPRSKFSTGLRADETAAVAHVYLPADFPSKVRSAAESADDATVEPRSSTASLQAIRVCLPGRGSCSAAGTPLPAPSASPAPTKDEGGGGNAMGIVLGLLGAAVVLAGLGVGGYVGWRRFPQIREWWEARRSGAHVLGTWAEESEFSISVDAFSNDDSGGAADDEEHHYQPNNHTARKTASQQRPFFNRKSKASTPAAAAPTSPTTTTTPDRGAFSTVRLGENRETQEQVAIKIIEKKSVVTDNAKKNLDREIQILTRVDHPNIVTLKDMYDTGDRFLFVMELLFDRIVEKGSYSEDDAKTLVRQILQGVGYLHSTGIAHRDLKPENLLLKSRESDMDIKIADFGLSSFVDSQKMMTACGTPAYVAPEVLSSGQGGYDKEVDMWSVGVITYILLCGFAPFHGDSVKELLRVVVRAQFSFPSPYWDPISPQAKDFISKLLVKEPSERLSASQAVQHPWLKSAGSRISLPSFRDQMQRYVISRKRESQEAMEKLLFNQNQG</sequence>
<evidence type="ECO:0000256" key="2">
    <source>
        <dbReference type="ARBA" id="ARBA00022527"/>
    </source>
</evidence>
<keyword evidence="8" id="KW-0732">Signal</keyword>
<dbReference type="PANTHER" id="PTHR24347">
    <property type="entry name" value="SERINE/THREONINE-PROTEIN KINASE"/>
    <property type="match status" value="1"/>
</dbReference>
<dbReference type="Gene3D" id="1.10.510.10">
    <property type="entry name" value="Transferase(Phosphotransferase) domain 1"/>
    <property type="match status" value="1"/>
</dbReference>
<evidence type="ECO:0000256" key="5">
    <source>
        <dbReference type="ARBA" id="ARBA00022840"/>
    </source>
</evidence>
<feature type="signal peptide" evidence="8">
    <location>
        <begin position="1"/>
        <end position="22"/>
    </location>
</feature>
<evidence type="ECO:0000256" key="8">
    <source>
        <dbReference type="SAM" id="SignalP"/>
    </source>
</evidence>
<dbReference type="Proteomes" id="UP000011083">
    <property type="component" value="Unassembled WGS sequence"/>
</dbReference>
<feature type="region of interest" description="Disordered" evidence="6">
    <location>
        <begin position="603"/>
        <end position="665"/>
    </location>
</feature>
<dbReference type="PROSITE" id="PS00108">
    <property type="entry name" value="PROTEIN_KINASE_ST"/>
    <property type="match status" value="1"/>
</dbReference>
<keyword evidence="7" id="KW-0812">Transmembrane</keyword>
<dbReference type="EC" id="2.7.11.1" evidence="1"/>
<feature type="compositionally biased region" description="Low complexity" evidence="6">
    <location>
        <begin position="645"/>
        <end position="662"/>
    </location>
</feature>
<feature type="chain" id="PRO_5003991227" description="non-specific serine/threonine protein kinase" evidence="8">
    <location>
        <begin position="23"/>
        <end position="951"/>
    </location>
</feature>
<dbReference type="InterPro" id="IPR008271">
    <property type="entry name" value="Ser/Thr_kinase_AS"/>
</dbReference>
<dbReference type="SMART" id="SM00220">
    <property type="entry name" value="S_TKc"/>
    <property type="match status" value="1"/>
</dbReference>
<feature type="compositionally biased region" description="Polar residues" evidence="6">
    <location>
        <begin position="622"/>
        <end position="637"/>
    </location>
</feature>
<dbReference type="Gene3D" id="3.30.200.20">
    <property type="entry name" value="Phosphorylase Kinase, domain 1"/>
    <property type="match status" value="1"/>
</dbReference>
<dbReference type="CDD" id="cd05117">
    <property type="entry name" value="STKc_CAMK"/>
    <property type="match status" value="1"/>
</dbReference>
<evidence type="ECO:0000256" key="3">
    <source>
        <dbReference type="ARBA" id="ARBA00022741"/>
    </source>
</evidence>
<keyword evidence="3" id="KW-0547">Nucleotide-binding</keyword>
<protein>
    <recommendedName>
        <fullName evidence="1">non-specific serine/threonine protein kinase</fullName>
        <ecNumber evidence="1">2.7.11.1</ecNumber>
    </recommendedName>
</protein>
<dbReference type="VEuPathDB" id="AmoebaDB:ACA1_170970"/>
<evidence type="ECO:0000313" key="10">
    <source>
        <dbReference type="EMBL" id="ELR24545.1"/>
    </source>
</evidence>
<proteinExistence type="predicted"/>
<dbReference type="GO" id="GO:0004674">
    <property type="term" value="F:protein serine/threonine kinase activity"/>
    <property type="evidence" value="ECO:0007669"/>
    <property type="project" value="UniProtKB-KW"/>
</dbReference>
<evidence type="ECO:0000313" key="11">
    <source>
        <dbReference type="Proteomes" id="UP000011083"/>
    </source>
</evidence>
<evidence type="ECO:0000256" key="6">
    <source>
        <dbReference type="SAM" id="MobiDB-lite"/>
    </source>
</evidence>
<dbReference type="RefSeq" id="XP_004356445.1">
    <property type="nucleotide sequence ID" value="XM_004356392.1"/>
</dbReference>
<keyword evidence="4 10" id="KW-0418">Kinase</keyword>
<feature type="domain" description="Protein kinase" evidence="9">
    <location>
        <begin position="656"/>
        <end position="910"/>
    </location>
</feature>
<evidence type="ECO:0000259" key="9">
    <source>
        <dbReference type="PROSITE" id="PS50011"/>
    </source>
</evidence>
<dbReference type="EMBL" id="KB007811">
    <property type="protein sequence ID" value="ELR24545.1"/>
    <property type="molecule type" value="Genomic_DNA"/>
</dbReference>
<name>L8HH98_ACACF</name>
<dbReference type="GO" id="GO:0005524">
    <property type="term" value="F:ATP binding"/>
    <property type="evidence" value="ECO:0007669"/>
    <property type="project" value="UniProtKB-KW"/>
</dbReference>
<keyword evidence="5" id="KW-0067">ATP-binding</keyword>
<reference evidence="10 11" key="1">
    <citation type="journal article" date="2013" name="Genome Biol.">
        <title>Genome of Acanthamoeba castellanii highlights extensive lateral gene transfer and early evolution of tyrosine kinase signaling.</title>
        <authorList>
            <person name="Clarke M."/>
            <person name="Lohan A.J."/>
            <person name="Liu B."/>
            <person name="Lagkouvardos I."/>
            <person name="Roy S."/>
            <person name="Zafar N."/>
            <person name="Bertelli C."/>
            <person name="Schilde C."/>
            <person name="Kianianmomeni A."/>
            <person name="Burglin T.R."/>
            <person name="Frech C."/>
            <person name="Turcotte B."/>
            <person name="Kopec K.O."/>
            <person name="Synnott J.M."/>
            <person name="Choo C."/>
            <person name="Paponov I."/>
            <person name="Finkler A."/>
            <person name="Soon Heng Tan C."/>
            <person name="Hutchins A.P."/>
            <person name="Weinmeier T."/>
            <person name="Rattei T."/>
            <person name="Chu J.S."/>
            <person name="Gimenez G."/>
            <person name="Irimia M."/>
            <person name="Rigden D.J."/>
            <person name="Fitzpatrick D.A."/>
            <person name="Lorenzo-Morales J."/>
            <person name="Bateman A."/>
            <person name="Chiu C.H."/>
            <person name="Tang P."/>
            <person name="Hegemann P."/>
            <person name="Fromm H."/>
            <person name="Raoult D."/>
            <person name="Greub G."/>
            <person name="Miranda-Saavedra D."/>
            <person name="Chen N."/>
            <person name="Nash P."/>
            <person name="Ginger M.L."/>
            <person name="Horn M."/>
            <person name="Schaap P."/>
            <person name="Caler L."/>
            <person name="Loftus B."/>
        </authorList>
    </citation>
    <scope>NUCLEOTIDE SEQUENCE [LARGE SCALE GENOMIC DNA]</scope>
    <source>
        <strain evidence="10 11">Neff</strain>
    </source>
</reference>
<dbReference type="AlphaFoldDB" id="L8HH98"/>
<dbReference type="OrthoDB" id="40902at2759"/>
<evidence type="ECO:0000256" key="1">
    <source>
        <dbReference type="ARBA" id="ARBA00012513"/>
    </source>
</evidence>
<keyword evidence="7" id="KW-1133">Transmembrane helix</keyword>
<keyword evidence="4 10" id="KW-0808">Transferase</keyword>
<keyword evidence="2" id="KW-0723">Serine/threonine-protein kinase</keyword>
<accession>L8HH98</accession>
<dbReference type="Pfam" id="PF00069">
    <property type="entry name" value="Pkinase"/>
    <property type="match status" value="1"/>
</dbReference>
<evidence type="ECO:0000256" key="7">
    <source>
        <dbReference type="SAM" id="Phobius"/>
    </source>
</evidence>
<feature type="transmembrane region" description="Helical" evidence="7">
    <location>
        <begin position="544"/>
        <end position="569"/>
    </location>
</feature>
<dbReference type="PROSITE" id="PS50011">
    <property type="entry name" value="PROTEIN_KINASE_DOM"/>
    <property type="match status" value="1"/>
</dbReference>
<gene>
    <name evidence="10" type="ORF">ACA1_170970</name>
</gene>
<keyword evidence="11" id="KW-1185">Reference proteome</keyword>
<keyword evidence="7" id="KW-0472">Membrane</keyword>
<dbReference type="KEGG" id="acan:ACA1_170970"/>
<dbReference type="SUPFAM" id="SSF56112">
    <property type="entry name" value="Protein kinase-like (PK-like)"/>
    <property type="match status" value="1"/>
</dbReference>
<dbReference type="FunFam" id="1.10.510.10:FF:000571">
    <property type="entry name" value="Maternal embryonic leucine zipper kinase"/>
    <property type="match status" value="1"/>
</dbReference>